<comment type="caution">
    <text evidence="2">The sequence shown here is derived from an EMBL/GenBank/DDBJ whole genome shotgun (WGS) entry which is preliminary data.</text>
</comment>
<dbReference type="RefSeq" id="WP_263036574.1">
    <property type="nucleotide sequence ID" value="NZ_JAOTPL010000001.1"/>
</dbReference>
<evidence type="ECO:0008006" key="4">
    <source>
        <dbReference type="Google" id="ProtNLM"/>
    </source>
</evidence>
<proteinExistence type="predicted"/>
<reference evidence="2" key="1">
    <citation type="submission" date="2022-10" db="EMBL/GenBank/DDBJ databases">
        <authorList>
            <person name="Kim H.S."/>
            <person name="Kim J.-S."/>
            <person name="Suh M.K."/>
            <person name="Eom M.K."/>
            <person name="Lee J.-S."/>
        </authorList>
    </citation>
    <scope>NUCLEOTIDE SEQUENCE</scope>
    <source>
        <strain evidence="2">LIP-5</strain>
    </source>
</reference>
<keyword evidence="1" id="KW-0732">Signal</keyword>
<organism evidence="2 3">
    <name type="scientific">Haoranjiania flava</name>
    <dbReference type="NCBI Taxonomy" id="1856322"/>
    <lineage>
        <taxon>Bacteria</taxon>
        <taxon>Pseudomonadati</taxon>
        <taxon>Bacteroidota</taxon>
        <taxon>Chitinophagia</taxon>
        <taxon>Chitinophagales</taxon>
        <taxon>Chitinophagaceae</taxon>
        <taxon>Haoranjiania</taxon>
    </lineage>
</organism>
<evidence type="ECO:0000313" key="2">
    <source>
        <dbReference type="EMBL" id="MCU7693086.1"/>
    </source>
</evidence>
<feature type="chain" id="PRO_5042222325" description="Outer membrane protein beta-barrel domain-containing protein" evidence="1">
    <location>
        <begin position="21"/>
        <end position="172"/>
    </location>
</feature>
<gene>
    <name evidence="2" type="ORF">OD355_01000</name>
</gene>
<evidence type="ECO:0000313" key="3">
    <source>
        <dbReference type="Proteomes" id="UP001209317"/>
    </source>
</evidence>
<accession>A0AAE3LLU7</accession>
<keyword evidence="3" id="KW-1185">Reference proteome</keyword>
<name>A0AAE3LLU7_9BACT</name>
<feature type="signal peptide" evidence="1">
    <location>
        <begin position="1"/>
        <end position="20"/>
    </location>
</feature>
<sequence length="172" mass="18622">MQKILSLLFFLFLVYTQAQAQKLFFGFGHVVYAQPSGKALSTQYAGGVGGEIGAGIKIINKTYATGTLGYTYFFDKANLAQQPGDLHYVPVRLGIRQGLLPMNILFAHADFGTASVKNKLTDGTRFTGSVGVGAKLTTFDLSLDYEFFGRKKTDPAGANSWIGFKAGFRLGL</sequence>
<dbReference type="AlphaFoldDB" id="A0AAE3LLU7"/>
<dbReference type="EMBL" id="JAOTPL010000001">
    <property type="protein sequence ID" value="MCU7693086.1"/>
    <property type="molecule type" value="Genomic_DNA"/>
</dbReference>
<dbReference type="Proteomes" id="UP001209317">
    <property type="component" value="Unassembled WGS sequence"/>
</dbReference>
<protein>
    <recommendedName>
        <fullName evidence="4">Outer membrane protein beta-barrel domain-containing protein</fullName>
    </recommendedName>
</protein>
<evidence type="ECO:0000256" key="1">
    <source>
        <dbReference type="SAM" id="SignalP"/>
    </source>
</evidence>